<evidence type="ECO:0000313" key="10">
    <source>
        <dbReference type="Proteomes" id="UP001488838"/>
    </source>
</evidence>
<dbReference type="Pfam" id="PF04505">
    <property type="entry name" value="CD225"/>
    <property type="match status" value="1"/>
</dbReference>
<keyword evidence="7" id="KW-0449">Lipoprotein</keyword>
<keyword evidence="3 8" id="KW-0812">Transmembrane</keyword>
<comment type="similarity">
    <text evidence="2">Belongs to the CD225/Dispanin family.</text>
</comment>
<evidence type="ECO:0000256" key="7">
    <source>
        <dbReference type="ARBA" id="ARBA00023288"/>
    </source>
</evidence>
<comment type="subcellular location">
    <subcellularLocation>
        <location evidence="1">Membrane</location>
    </subcellularLocation>
</comment>
<evidence type="ECO:0000256" key="6">
    <source>
        <dbReference type="ARBA" id="ARBA00023139"/>
    </source>
</evidence>
<dbReference type="InterPro" id="IPR007593">
    <property type="entry name" value="CD225/Dispanin_fam"/>
</dbReference>
<dbReference type="Proteomes" id="UP001488838">
    <property type="component" value="Unassembled WGS sequence"/>
</dbReference>
<accession>A0AAW0HF95</accession>
<protein>
    <submittedName>
        <fullName evidence="9">Uncharacterized protein</fullName>
    </submittedName>
</protein>
<comment type="caution">
    <text evidence="9">The sequence shown here is derived from an EMBL/GenBank/DDBJ whole genome shotgun (WGS) entry which is preliminary data.</text>
</comment>
<evidence type="ECO:0000256" key="8">
    <source>
        <dbReference type="SAM" id="Phobius"/>
    </source>
</evidence>
<evidence type="ECO:0000256" key="1">
    <source>
        <dbReference type="ARBA" id="ARBA00004370"/>
    </source>
</evidence>
<reference evidence="9 10" key="1">
    <citation type="journal article" date="2023" name="bioRxiv">
        <title>Conserved and derived expression patterns and positive selection on dental genes reveal complex evolutionary context of ever-growing rodent molars.</title>
        <authorList>
            <person name="Calamari Z.T."/>
            <person name="Song A."/>
            <person name="Cohen E."/>
            <person name="Akter M."/>
            <person name="Roy R.D."/>
            <person name="Hallikas O."/>
            <person name="Christensen M.M."/>
            <person name="Li P."/>
            <person name="Marangoni P."/>
            <person name="Jernvall J."/>
            <person name="Klein O.D."/>
        </authorList>
    </citation>
    <scope>NUCLEOTIDE SEQUENCE [LARGE SCALE GENOMIC DNA]</scope>
    <source>
        <strain evidence="9">V071</strain>
    </source>
</reference>
<keyword evidence="10" id="KW-1185">Reference proteome</keyword>
<keyword evidence="5 8" id="KW-0472">Membrane</keyword>
<keyword evidence="4 8" id="KW-1133">Transmembrane helix</keyword>
<feature type="transmembrane region" description="Helical" evidence="8">
    <location>
        <begin position="46"/>
        <end position="68"/>
    </location>
</feature>
<dbReference type="AlphaFoldDB" id="A0AAW0HF95"/>
<dbReference type="PANTHER" id="PTHR13999">
    <property type="entry name" value="INTERFERON INDUCIBLE TRANSMEMBRANE PROTEIN"/>
    <property type="match status" value="1"/>
</dbReference>
<dbReference type="GO" id="GO:0035456">
    <property type="term" value="P:response to interferon-beta"/>
    <property type="evidence" value="ECO:0007669"/>
    <property type="project" value="TreeGrafter"/>
</dbReference>
<dbReference type="EMBL" id="JBBHLL010000502">
    <property type="protein sequence ID" value="KAK7801439.1"/>
    <property type="molecule type" value="Genomic_DNA"/>
</dbReference>
<organism evidence="9 10">
    <name type="scientific">Myodes glareolus</name>
    <name type="common">Bank vole</name>
    <name type="synonym">Clethrionomys glareolus</name>
    <dbReference type="NCBI Taxonomy" id="447135"/>
    <lineage>
        <taxon>Eukaryota</taxon>
        <taxon>Metazoa</taxon>
        <taxon>Chordata</taxon>
        <taxon>Craniata</taxon>
        <taxon>Vertebrata</taxon>
        <taxon>Euteleostomi</taxon>
        <taxon>Mammalia</taxon>
        <taxon>Eutheria</taxon>
        <taxon>Euarchontoglires</taxon>
        <taxon>Glires</taxon>
        <taxon>Rodentia</taxon>
        <taxon>Myomorpha</taxon>
        <taxon>Muroidea</taxon>
        <taxon>Cricetidae</taxon>
        <taxon>Arvicolinae</taxon>
        <taxon>Myodes</taxon>
    </lineage>
</organism>
<dbReference type="GO" id="GO:0046597">
    <property type="term" value="P:host-mediated suppression of symbiont invasion"/>
    <property type="evidence" value="ECO:0007669"/>
    <property type="project" value="TreeGrafter"/>
</dbReference>
<evidence type="ECO:0000313" key="9">
    <source>
        <dbReference type="EMBL" id="KAK7801439.1"/>
    </source>
</evidence>
<gene>
    <name evidence="9" type="ORF">U0070_011807</name>
</gene>
<dbReference type="PANTHER" id="PTHR13999:SF7">
    <property type="entry name" value="INTERFERON-INDUCED TRANSMEMBRANE PROTEIN 2"/>
    <property type="match status" value="1"/>
</dbReference>
<dbReference type="GO" id="GO:0051607">
    <property type="term" value="P:defense response to virus"/>
    <property type="evidence" value="ECO:0007669"/>
    <property type="project" value="TreeGrafter"/>
</dbReference>
<name>A0AAW0HF95_MYOGA</name>
<sequence length="94" mass="10528">MPDFPASHETIDEKYGVTELGEPHNSVVMRNTMFNMPRKVSMPDRVVWSLFNALLLNLCCLGFIACAYSVKSRDRTMMGDVVGAPIWQPPLPDA</sequence>
<keyword evidence="6" id="KW-0564">Palmitate</keyword>
<evidence type="ECO:0000256" key="5">
    <source>
        <dbReference type="ARBA" id="ARBA00023136"/>
    </source>
</evidence>
<dbReference type="GO" id="GO:0035455">
    <property type="term" value="P:response to interferon-alpha"/>
    <property type="evidence" value="ECO:0007669"/>
    <property type="project" value="TreeGrafter"/>
</dbReference>
<evidence type="ECO:0000256" key="3">
    <source>
        <dbReference type="ARBA" id="ARBA00022692"/>
    </source>
</evidence>
<evidence type="ECO:0000256" key="4">
    <source>
        <dbReference type="ARBA" id="ARBA00022989"/>
    </source>
</evidence>
<dbReference type="GO" id="GO:0034341">
    <property type="term" value="P:response to type II interferon"/>
    <property type="evidence" value="ECO:0007669"/>
    <property type="project" value="TreeGrafter"/>
</dbReference>
<proteinExistence type="inferred from homology"/>
<dbReference type="GO" id="GO:0005886">
    <property type="term" value="C:plasma membrane"/>
    <property type="evidence" value="ECO:0007669"/>
    <property type="project" value="TreeGrafter"/>
</dbReference>
<evidence type="ECO:0000256" key="2">
    <source>
        <dbReference type="ARBA" id="ARBA00006843"/>
    </source>
</evidence>
<dbReference type="GO" id="GO:0060337">
    <property type="term" value="P:type I interferon-mediated signaling pathway"/>
    <property type="evidence" value="ECO:0007669"/>
    <property type="project" value="TreeGrafter"/>
</dbReference>
<dbReference type="GO" id="GO:0045071">
    <property type="term" value="P:negative regulation of viral genome replication"/>
    <property type="evidence" value="ECO:0007669"/>
    <property type="project" value="TreeGrafter"/>
</dbReference>
<dbReference type="InterPro" id="IPR051517">
    <property type="entry name" value="IFITM_antiviral_protein"/>
</dbReference>